<dbReference type="AlphaFoldDB" id="A0A1E3QBY5"/>
<dbReference type="OrthoDB" id="5373426at2759"/>
<feature type="transmembrane region" description="Helical" evidence="1">
    <location>
        <begin position="12"/>
        <end position="30"/>
    </location>
</feature>
<keyword evidence="3" id="KW-1185">Reference proteome</keyword>
<evidence type="ECO:0000256" key="1">
    <source>
        <dbReference type="SAM" id="Phobius"/>
    </source>
</evidence>
<keyword evidence="1" id="KW-0472">Membrane</keyword>
<protein>
    <submittedName>
        <fullName evidence="2">Uncharacterized protein</fullName>
    </submittedName>
</protein>
<dbReference type="Proteomes" id="UP000094385">
    <property type="component" value="Unassembled WGS sequence"/>
</dbReference>
<keyword evidence="1" id="KW-0812">Transmembrane</keyword>
<proteinExistence type="predicted"/>
<evidence type="ECO:0000313" key="2">
    <source>
        <dbReference type="EMBL" id="ODQ75088.1"/>
    </source>
</evidence>
<organism evidence="2 3">
    <name type="scientific">Lipomyces starkeyi NRRL Y-11557</name>
    <dbReference type="NCBI Taxonomy" id="675824"/>
    <lineage>
        <taxon>Eukaryota</taxon>
        <taxon>Fungi</taxon>
        <taxon>Dikarya</taxon>
        <taxon>Ascomycota</taxon>
        <taxon>Saccharomycotina</taxon>
        <taxon>Lipomycetes</taxon>
        <taxon>Lipomycetales</taxon>
        <taxon>Lipomycetaceae</taxon>
        <taxon>Lipomyces</taxon>
    </lineage>
</organism>
<reference evidence="2 3" key="1">
    <citation type="journal article" date="2016" name="Proc. Natl. Acad. Sci. U.S.A.">
        <title>Comparative genomics of biotechnologically important yeasts.</title>
        <authorList>
            <person name="Riley R."/>
            <person name="Haridas S."/>
            <person name="Wolfe K.H."/>
            <person name="Lopes M.R."/>
            <person name="Hittinger C.T."/>
            <person name="Goeker M."/>
            <person name="Salamov A.A."/>
            <person name="Wisecaver J.H."/>
            <person name="Long T.M."/>
            <person name="Calvey C.H."/>
            <person name="Aerts A.L."/>
            <person name="Barry K.W."/>
            <person name="Choi C."/>
            <person name="Clum A."/>
            <person name="Coughlan A.Y."/>
            <person name="Deshpande S."/>
            <person name="Douglass A.P."/>
            <person name="Hanson S.J."/>
            <person name="Klenk H.-P."/>
            <person name="LaButti K.M."/>
            <person name="Lapidus A."/>
            <person name="Lindquist E.A."/>
            <person name="Lipzen A.M."/>
            <person name="Meier-Kolthoff J.P."/>
            <person name="Ohm R.A."/>
            <person name="Otillar R.P."/>
            <person name="Pangilinan J.L."/>
            <person name="Peng Y."/>
            <person name="Rokas A."/>
            <person name="Rosa C.A."/>
            <person name="Scheuner C."/>
            <person name="Sibirny A.A."/>
            <person name="Slot J.C."/>
            <person name="Stielow J.B."/>
            <person name="Sun H."/>
            <person name="Kurtzman C.P."/>
            <person name="Blackwell M."/>
            <person name="Grigoriev I.V."/>
            <person name="Jeffries T.W."/>
        </authorList>
    </citation>
    <scope>NUCLEOTIDE SEQUENCE [LARGE SCALE GENOMIC DNA]</scope>
    <source>
        <strain evidence="2 3">NRRL Y-11557</strain>
    </source>
</reference>
<accession>A0A1E3QBY5</accession>
<dbReference type="STRING" id="675824.A0A1E3QBY5"/>
<sequence length="394" mass="44323">MQFLSRRQLIPAIELLLVAVTIIDLFYIIYSHSSAKVPVPDGHNRLYYRQFPIEDKDSTFYLDAAAFHREYHIPQARVNYLSEFINLDKCPVISEDVAAIGVAAPCTDKNALLDSLSSGGRIGLNAPYHSKGCEMWWYESEELCNVWAKYGKVMFVGDDVLEDIYGGMMVLVREDPLYGAVRQWSFSSNKDMDCACESAFTDHDRCESALVRSMKDITDYDRKLVKCKPKVGVKLQMHYLPRYPVDPVEFNRFVMAATEDSKFDRRPIAIIYGHGHGSLFDIGATASWISTLRDMVHNVIPYGNPIYELFVTPGATGPQVSGGKTLPLGLKASQVFEMAMRSWGREVKMDVLGTWNATVQTSFSADGLHGGIRVNLLKAMMITNWLDLVNPESD</sequence>
<dbReference type="EMBL" id="KV454291">
    <property type="protein sequence ID" value="ODQ75088.1"/>
    <property type="molecule type" value="Genomic_DNA"/>
</dbReference>
<name>A0A1E3QBY5_LIPST</name>
<keyword evidence="1" id="KW-1133">Transmembrane helix</keyword>
<evidence type="ECO:0000313" key="3">
    <source>
        <dbReference type="Proteomes" id="UP000094385"/>
    </source>
</evidence>
<gene>
    <name evidence="2" type="ORF">LIPSTDRAFT_1822</name>
</gene>